<dbReference type="PROSITE" id="PS51125">
    <property type="entry name" value="NHL"/>
    <property type="match status" value="2"/>
</dbReference>
<evidence type="ECO:0000313" key="3">
    <source>
        <dbReference type="EMBL" id="OAJ93812.1"/>
    </source>
</evidence>
<dbReference type="InterPro" id="IPR001258">
    <property type="entry name" value="NHL_repeat"/>
</dbReference>
<dbReference type="GO" id="GO:0043161">
    <property type="term" value="P:proteasome-mediated ubiquitin-dependent protein catabolic process"/>
    <property type="evidence" value="ECO:0007669"/>
    <property type="project" value="TreeGrafter"/>
</dbReference>
<dbReference type="GO" id="GO:0061630">
    <property type="term" value="F:ubiquitin protein ligase activity"/>
    <property type="evidence" value="ECO:0007669"/>
    <property type="project" value="TreeGrafter"/>
</dbReference>
<dbReference type="Pfam" id="PF01436">
    <property type="entry name" value="NHL"/>
    <property type="match status" value="1"/>
</dbReference>
<dbReference type="Proteomes" id="UP000078406">
    <property type="component" value="Unassembled WGS sequence"/>
</dbReference>
<accession>A0A177XYY7</accession>
<dbReference type="PANTHER" id="PTHR24104:SF25">
    <property type="entry name" value="PROTEIN LIN-41"/>
    <property type="match status" value="1"/>
</dbReference>
<dbReference type="EMBL" id="LLEI02000032">
    <property type="protein sequence ID" value="OAJ93812.1"/>
    <property type="molecule type" value="Genomic_DNA"/>
</dbReference>
<organism evidence="3 4">
    <name type="scientific">Vibrio bivalvicida</name>
    <dbReference type="NCBI Taxonomy" id="1276888"/>
    <lineage>
        <taxon>Bacteria</taxon>
        <taxon>Pseudomonadati</taxon>
        <taxon>Pseudomonadota</taxon>
        <taxon>Gammaproteobacteria</taxon>
        <taxon>Vibrionales</taxon>
        <taxon>Vibrionaceae</taxon>
        <taxon>Vibrio</taxon>
        <taxon>Vibrio oreintalis group</taxon>
    </lineage>
</organism>
<feature type="repeat" description="NHL" evidence="2">
    <location>
        <begin position="490"/>
        <end position="527"/>
    </location>
</feature>
<proteinExistence type="predicted"/>
<evidence type="ECO:0000256" key="2">
    <source>
        <dbReference type="PROSITE-ProRule" id="PRU00504"/>
    </source>
</evidence>
<dbReference type="InterPro" id="IPR050952">
    <property type="entry name" value="TRIM-NHL_E3_ligases"/>
</dbReference>
<protein>
    <submittedName>
        <fullName evidence="3">Uncharacterized protein</fullName>
    </submittedName>
</protein>
<dbReference type="Gene3D" id="2.120.10.30">
    <property type="entry name" value="TolB, C-terminal domain"/>
    <property type="match status" value="3"/>
</dbReference>
<dbReference type="GO" id="GO:0008270">
    <property type="term" value="F:zinc ion binding"/>
    <property type="evidence" value="ECO:0007669"/>
    <property type="project" value="UniProtKB-KW"/>
</dbReference>
<dbReference type="PANTHER" id="PTHR24104">
    <property type="entry name" value="E3 UBIQUITIN-PROTEIN LIGASE NHLRC1-RELATED"/>
    <property type="match status" value="1"/>
</dbReference>
<keyword evidence="1" id="KW-0677">Repeat</keyword>
<evidence type="ECO:0000313" key="4">
    <source>
        <dbReference type="Proteomes" id="UP000078406"/>
    </source>
</evidence>
<feature type="repeat" description="NHL" evidence="2">
    <location>
        <begin position="541"/>
        <end position="584"/>
    </location>
</feature>
<dbReference type="AlphaFoldDB" id="A0A177XYY7"/>
<dbReference type="GO" id="GO:0000209">
    <property type="term" value="P:protein polyubiquitination"/>
    <property type="evidence" value="ECO:0007669"/>
    <property type="project" value="TreeGrafter"/>
</dbReference>
<evidence type="ECO:0000256" key="1">
    <source>
        <dbReference type="ARBA" id="ARBA00022737"/>
    </source>
</evidence>
<gene>
    <name evidence="3" type="ORF">APB76_11325</name>
</gene>
<reference evidence="3 4" key="1">
    <citation type="journal article" date="2016" name="Syst. Appl. Microbiol.">
        <title>Vibrio bivalvicida sp. nov., a novel larval pathogen for bivalve molluscs reared in a hatchery.</title>
        <authorList>
            <person name="Dubert J."/>
            <person name="Romalde J.L."/>
            <person name="Prado S."/>
            <person name="Barja J.L."/>
        </authorList>
    </citation>
    <scope>NUCLEOTIDE SEQUENCE [LARGE SCALE GENOMIC DNA]</scope>
    <source>
        <strain evidence="3 4">605</strain>
    </source>
</reference>
<dbReference type="SUPFAM" id="SSF101898">
    <property type="entry name" value="NHL repeat"/>
    <property type="match status" value="1"/>
</dbReference>
<comment type="caution">
    <text evidence="3">The sequence shown here is derived from an EMBL/GenBank/DDBJ whole genome shotgun (WGS) entry which is preliminary data.</text>
</comment>
<dbReference type="CDD" id="cd05819">
    <property type="entry name" value="NHL"/>
    <property type="match status" value="1"/>
</dbReference>
<dbReference type="SUPFAM" id="SSF63825">
    <property type="entry name" value="YWTD domain"/>
    <property type="match status" value="1"/>
</dbReference>
<sequence length="680" mass="76484">MGITYHTYIGKQITHLPNLPCRTAGNVSLNTPVGNCTDKFGRIWLADTAHNRILVFDRKMDKLLASFGSVGNGSQQFNMPFRLLPHPDKPWIYVSDIANKRIHILEYNQALSIHSISNFGKGDPINLQGPNGLAFYQGKLCVADEFYEGENGESRLVIFNDEGKWLRDITAIQAKEPVHFLWPQGLSCDLDGHLYIANTGFATVVRCDWEGKPVPFANGKTYLDGIDLARDVSIIDNRILIPGAKQYSVSVYDIDGHFSGNITGFFSPIQITKLDQNRLLITEPILASLQIHQIDWAELSPQLPISTLLIDQLSDERDKKGQLHFVTSVAGDISPVPTNNSESRYPIISEWWEKHFEQQDKWLNSIHQIDAPSWLSMTLSTQMEWTQKWQQTWVRIFLGDKFDDPNQLLWLVDAGNYQLQATENTQPDAARPGSLPLLPGSLGICSLTPSSPLLGQLNPDIPLLVVSNYISGIVTIYQYDELIGELVPFSYFGGLGHQEWQLFKPQGVAVDPISRDVYIADSGNNRISRWRLNQQGITGLVTTFGEKGHGDNEFFTPTDITITPDGQKYITDQNNNRVVIYNRHDQYVGSFGQQGYGTDNDNFLLPTSIDLDHGKLFVSDLVNRAIKVFDQQGHFIDSFSGFGADPSKGQLWMPYLLHAHNRTLYLPDCALNRVNVYKIS</sequence>
<name>A0A177XYY7_9VIBR</name>
<dbReference type="RefSeq" id="WP_054961639.1">
    <property type="nucleotide sequence ID" value="NZ_LLEI02000032.1"/>
</dbReference>
<dbReference type="InterPro" id="IPR011042">
    <property type="entry name" value="6-blade_b-propeller_TolB-like"/>
</dbReference>